<keyword evidence="11" id="KW-0539">Nucleus</keyword>
<dbReference type="GO" id="GO:0030915">
    <property type="term" value="C:Smc5-Smc6 complex"/>
    <property type="evidence" value="ECO:0007669"/>
    <property type="project" value="TreeGrafter"/>
</dbReference>
<keyword evidence="8 12" id="KW-0175">Coiled coil</keyword>
<comment type="similarity">
    <text evidence="3">Belongs to the SMC family. SMC6 subfamily.</text>
</comment>
<evidence type="ECO:0000256" key="8">
    <source>
        <dbReference type="ARBA" id="ARBA00023054"/>
    </source>
</evidence>
<dbReference type="OrthoDB" id="10072614at2759"/>
<proteinExistence type="inferred from homology"/>
<dbReference type="SUPFAM" id="SSF57997">
    <property type="entry name" value="Tropomyosin"/>
    <property type="match status" value="1"/>
</dbReference>
<dbReference type="GO" id="GO:0005634">
    <property type="term" value="C:nucleus"/>
    <property type="evidence" value="ECO:0007669"/>
    <property type="project" value="UniProtKB-SubCell"/>
</dbReference>
<evidence type="ECO:0000256" key="7">
    <source>
        <dbReference type="ARBA" id="ARBA00022840"/>
    </source>
</evidence>
<feature type="domain" description="RecF/RecN/SMC N-terminal" evidence="14">
    <location>
        <begin position="111"/>
        <end position="1106"/>
    </location>
</feature>
<keyword evidence="16" id="KW-1185">Reference proteome</keyword>
<dbReference type="GO" id="GO:0003697">
    <property type="term" value="F:single-stranded DNA binding"/>
    <property type="evidence" value="ECO:0007669"/>
    <property type="project" value="TreeGrafter"/>
</dbReference>
<dbReference type="PANTHER" id="PTHR19306:SF6">
    <property type="entry name" value="STRUCTURAL MAINTENANCE OF CHROMOSOMES PROTEIN 6"/>
    <property type="match status" value="1"/>
</dbReference>
<evidence type="ECO:0000256" key="3">
    <source>
        <dbReference type="ARBA" id="ARBA00006793"/>
    </source>
</evidence>
<protein>
    <submittedName>
        <fullName evidence="15">DNA repair protein Rad18</fullName>
    </submittedName>
</protein>
<feature type="compositionally biased region" description="Acidic residues" evidence="13">
    <location>
        <begin position="70"/>
        <end position="79"/>
    </location>
</feature>
<evidence type="ECO:0000256" key="2">
    <source>
        <dbReference type="ARBA" id="ARBA00004286"/>
    </source>
</evidence>
<evidence type="ECO:0000256" key="5">
    <source>
        <dbReference type="ARBA" id="ARBA00022741"/>
    </source>
</evidence>
<dbReference type="Proteomes" id="UP000799640">
    <property type="component" value="Unassembled WGS sequence"/>
</dbReference>
<dbReference type="SUPFAM" id="SSF52540">
    <property type="entry name" value="P-loop containing nucleoside triphosphate hydrolases"/>
    <property type="match status" value="2"/>
</dbReference>
<evidence type="ECO:0000313" key="16">
    <source>
        <dbReference type="Proteomes" id="UP000799640"/>
    </source>
</evidence>
<keyword evidence="9" id="KW-0233">DNA recombination</keyword>
<keyword evidence="10" id="KW-0234">DNA repair</keyword>
<evidence type="ECO:0000256" key="1">
    <source>
        <dbReference type="ARBA" id="ARBA00004123"/>
    </source>
</evidence>
<feature type="compositionally biased region" description="Basic and acidic residues" evidence="13">
    <location>
        <begin position="1039"/>
        <end position="1051"/>
    </location>
</feature>
<gene>
    <name evidence="15" type="ORF">EJ06DRAFT_530625</name>
</gene>
<dbReference type="AlphaFoldDB" id="A0A6G1HV77"/>
<dbReference type="GO" id="GO:0003684">
    <property type="term" value="F:damaged DNA binding"/>
    <property type="evidence" value="ECO:0007669"/>
    <property type="project" value="TreeGrafter"/>
</dbReference>
<evidence type="ECO:0000256" key="9">
    <source>
        <dbReference type="ARBA" id="ARBA00023172"/>
    </source>
</evidence>
<feature type="compositionally biased region" description="Acidic residues" evidence="13">
    <location>
        <begin position="51"/>
        <end position="62"/>
    </location>
</feature>
<name>A0A6G1HV77_9PEZI</name>
<evidence type="ECO:0000256" key="10">
    <source>
        <dbReference type="ARBA" id="ARBA00023204"/>
    </source>
</evidence>
<dbReference type="Pfam" id="PF02463">
    <property type="entry name" value="SMC_N"/>
    <property type="match status" value="1"/>
</dbReference>
<dbReference type="Gene3D" id="3.40.50.300">
    <property type="entry name" value="P-loop containing nucleotide triphosphate hydrolases"/>
    <property type="match status" value="2"/>
</dbReference>
<feature type="coiled-coil region" evidence="12">
    <location>
        <begin position="462"/>
        <end position="492"/>
    </location>
</feature>
<feature type="coiled-coil region" evidence="12">
    <location>
        <begin position="345"/>
        <end position="428"/>
    </location>
</feature>
<evidence type="ECO:0000256" key="6">
    <source>
        <dbReference type="ARBA" id="ARBA00022763"/>
    </source>
</evidence>
<comment type="subcellular location">
    <subcellularLocation>
        <location evidence="2">Chromosome</location>
    </subcellularLocation>
    <subcellularLocation>
        <location evidence="1">Nucleus</location>
    </subcellularLocation>
</comment>
<dbReference type="InterPro" id="IPR027417">
    <property type="entry name" value="P-loop_NTPase"/>
</dbReference>
<feature type="region of interest" description="Disordered" evidence="13">
    <location>
        <begin position="1"/>
        <end position="79"/>
    </location>
</feature>
<evidence type="ECO:0000256" key="4">
    <source>
        <dbReference type="ARBA" id="ARBA00022454"/>
    </source>
</evidence>
<dbReference type="PANTHER" id="PTHR19306">
    <property type="entry name" value="STRUCTURAL MAINTENANCE OF CHROMOSOMES 5,6 SMC5, SMC6"/>
    <property type="match status" value="1"/>
</dbReference>
<keyword evidence="6" id="KW-0227">DNA damage</keyword>
<keyword evidence="4" id="KW-0158">Chromosome</keyword>
<organism evidence="15 16">
    <name type="scientific">Trichodelitschia bisporula</name>
    <dbReference type="NCBI Taxonomy" id="703511"/>
    <lineage>
        <taxon>Eukaryota</taxon>
        <taxon>Fungi</taxon>
        <taxon>Dikarya</taxon>
        <taxon>Ascomycota</taxon>
        <taxon>Pezizomycotina</taxon>
        <taxon>Dothideomycetes</taxon>
        <taxon>Dothideomycetes incertae sedis</taxon>
        <taxon>Phaeotrichales</taxon>
        <taxon>Phaeotrichaceae</taxon>
        <taxon>Trichodelitschia</taxon>
    </lineage>
</organism>
<dbReference type="InterPro" id="IPR003395">
    <property type="entry name" value="RecF/RecN/SMC_N"/>
</dbReference>
<evidence type="ECO:0000313" key="15">
    <source>
        <dbReference type="EMBL" id="KAF2399834.1"/>
    </source>
</evidence>
<feature type="compositionally biased region" description="Low complexity" evidence="13">
    <location>
        <begin position="36"/>
        <end position="50"/>
    </location>
</feature>
<feature type="region of interest" description="Disordered" evidence="13">
    <location>
        <begin position="307"/>
        <end position="326"/>
    </location>
</feature>
<feature type="coiled-coil region" evidence="12">
    <location>
        <begin position="804"/>
        <end position="915"/>
    </location>
</feature>
<dbReference type="GO" id="GO:0035861">
    <property type="term" value="C:site of double-strand break"/>
    <property type="evidence" value="ECO:0007669"/>
    <property type="project" value="TreeGrafter"/>
</dbReference>
<feature type="region of interest" description="Disordered" evidence="13">
    <location>
        <begin position="1039"/>
        <end position="1058"/>
    </location>
</feature>
<dbReference type="GO" id="GO:0000724">
    <property type="term" value="P:double-strand break repair via homologous recombination"/>
    <property type="evidence" value="ECO:0007669"/>
    <property type="project" value="TreeGrafter"/>
</dbReference>
<sequence>MAQDTYRSLRRPRVDDDSDSDTAHQEEARKRARTASENYKYSPEYPSYESVNEDVEEEDDAASDGTSSDGLEEISDEPYQDLDEDVAMRLFTDKMKQQLDRPNQPAECAIIEEVTCTNFMCHEHLTISLGPLINFVTGHNGSGKSAVLTALTLCLGGKAVATNRGQSLKHFIKAGKDWATLSVRIKNQGPSAIKPETYGPSIIVERHFTRAGASNFKIKAANGRTVSVKKSELENITDAFCLQLDNPMNVLTQDMARQFLNNSSASEKYKFFFKGTHLEQLDHDYALLEESNESTKEKLELTEEVKNQRRQEWDDAKKKSKLADKQQGLVDKMNSLREYMAWAQVEEKEQDLATLENKLQEMNNDLQSLEAKVQEASIQVQAKETALSEMRGRTEVIEAAATPLRDEHAHLNDQLTQTQTELIEAQSEQRLIKSYLDSTKKSIASITEKITNERLKLESADNGRHQEKLNEIEEAKRKVEEAEAAEQAHARRFHDFNKAYHDADEEVGRLKPVTQGKERQVREREEMIAQRRASSSDWMARYHPRLPHLLQAIERETRFREKPVGPFGRHIRLLKPEWSSILERSFGISLLNFAVTTKADQAILSELIRKTNYPGNVVIGDSRRLDTSAKEPDRRHLTIMRALEINNDLVRNQLIINQSIDQTVLIKNRAEAVAFLQRGHQPGIRQIFTMHDSHFGQGIRLALTASGETSSPIPAWDKGTRMLVDEEANLEIENATLAGLREELRAAQTALQKAQAAARRAQESHRQWEAGKTPLRVNTQRLHEQYEKLQDELAAETPQGTGIIEALEEELNKGKEDAQMHSRTLENSAEHRERLISQQREMRGRLNSIHNDILAIEERVRRARRDEAVLEQQRIAAVVEKNRAYAALEEAKEGRQQAEEERNEAAQTVGEYIQMASQVCPRVAVPRNETPQSLDAKLAKIGDQLKQATQEMGGSRQELIDRELAVKLAFENAESQHRDLHKVYQMMHNALKNRKDRWFQFRKLVSMRAKWIFMFLLSERQFRGRLTIHHGKRELEIHVEPDITRKSDQGRQTKTLSGGEKSFSTICLLLALWESMGSPIRCLDEFDVFMDNVNRDVSMRMMIQAARRALSRQYVLITPQAMGNVPLGPDVKLHKMRDPERGQTTLPFAAS</sequence>
<evidence type="ECO:0000256" key="12">
    <source>
        <dbReference type="SAM" id="Coils"/>
    </source>
</evidence>
<evidence type="ECO:0000256" key="11">
    <source>
        <dbReference type="ARBA" id="ARBA00023242"/>
    </source>
</evidence>
<evidence type="ECO:0000259" key="14">
    <source>
        <dbReference type="Pfam" id="PF02463"/>
    </source>
</evidence>
<keyword evidence="7" id="KW-0067">ATP-binding</keyword>
<feature type="compositionally biased region" description="Basic and acidic residues" evidence="13">
    <location>
        <begin position="307"/>
        <end position="324"/>
    </location>
</feature>
<accession>A0A6G1HV77</accession>
<evidence type="ECO:0000256" key="13">
    <source>
        <dbReference type="SAM" id="MobiDB-lite"/>
    </source>
</evidence>
<dbReference type="GO" id="GO:0005524">
    <property type="term" value="F:ATP binding"/>
    <property type="evidence" value="ECO:0007669"/>
    <property type="project" value="UniProtKB-KW"/>
</dbReference>
<keyword evidence="5" id="KW-0547">Nucleotide-binding</keyword>
<reference evidence="15" key="1">
    <citation type="journal article" date="2020" name="Stud. Mycol.">
        <title>101 Dothideomycetes genomes: a test case for predicting lifestyles and emergence of pathogens.</title>
        <authorList>
            <person name="Haridas S."/>
            <person name="Albert R."/>
            <person name="Binder M."/>
            <person name="Bloem J."/>
            <person name="Labutti K."/>
            <person name="Salamov A."/>
            <person name="Andreopoulos B."/>
            <person name="Baker S."/>
            <person name="Barry K."/>
            <person name="Bills G."/>
            <person name="Bluhm B."/>
            <person name="Cannon C."/>
            <person name="Castanera R."/>
            <person name="Culley D."/>
            <person name="Daum C."/>
            <person name="Ezra D."/>
            <person name="Gonzalez J."/>
            <person name="Henrissat B."/>
            <person name="Kuo A."/>
            <person name="Liang C."/>
            <person name="Lipzen A."/>
            <person name="Lutzoni F."/>
            <person name="Magnuson J."/>
            <person name="Mondo S."/>
            <person name="Nolan M."/>
            <person name="Ohm R."/>
            <person name="Pangilinan J."/>
            <person name="Park H.-J."/>
            <person name="Ramirez L."/>
            <person name="Alfaro M."/>
            <person name="Sun H."/>
            <person name="Tritt A."/>
            <person name="Yoshinaga Y."/>
            <person name="Zwiers L.-H."/>
            <person name="Turgeon B."/>
            <person name="Goodwin S."/>
            <person name="Spatafora J."/>
            <person name="Crous P."/>
            <person name="Grigoriev I."/>
        </authorList>
    </citation>
    <scope>NUCLEOTIDE SEQUENCE</scope>
    <source>
        <strain evidence="15">CBS 262.69</strain>
    </source>
</reference>
<feature type="coiled-coil region" evidence="12">
    <location>
        <begin position="723"/>
        <end position="764"/>
    </location>
</feature>
<dbReference type="EMBL" id="ML996696">
    <property type="protein sequence ID" value="KAF2399834.1"/>
    <property type="molecule type" value="Genomic_DNA"/>
</dbReference>